<dbReference type="EMBL" id="JAUDUY010000012">
    <property type="protein sequence ID" value="MDM9632663.1"/>
    <property type="molecule type" value="Genomic_DNA"/>
</dbReference>
<evidence type="ECO:0000256" key="1">
    <source>
        <dbReference type="SAM" id="Phobius"/>
    </source>
</evidence>
<name>A0ABT7WIG1_9FLAO</name>
<evidence type="ECO:0000313" key="3">
    <source>
        <dbReference type="Proteomes" id="UP001174839"/>
    </source>
</evidence>
<accession>A0ABT7WIG1</accession>
<organism evidence="2 3">
    <name type="scientific">Robiginitalea aurantiaca</name>
    <dbReference type="NCBI Taxonomy" id="3056915"/>
    <lineage>
        <taxon>Bacteria</taxon>
        <taxon>Pseudomonadati</taxon>
        <taxon>Bacteroidota</taxon>
        <taxon>Flavobacteriia</taxon>
        <taxon>Flavobacteriales</taxon>
        <taxon>Flavobacteriaceae</taxon>
        <taxon>Robiginitalea</taxon>
    </lineage>
</organism>
<dbReference type="Proteomes" id="UP001174839">
    <property type="component" value="Unassembled WGS sequence"/>
</dbReference>
<keyword evidence="1" id="KW-0472">Membrane</keyword>
<keyword evidence="1" id="KW-1133">Transmembrane helix</keyword>
<protein>
    <submittedName>
        <fullName evidence="2">DUF6090 family protein</fullName>
    </submittedName>
</protein>
<comment type="caution">
    <text evidence="2">The sequence shown here is derived from an EMBL/GenBank/DDBJ whole genome shotgun (WGS) entry which is preliminary data.</text>
</comment>
<dbReference type="Pfam" id="PF19578">
    <property type="entry name" value="DUF6090"/>
    <property type="match status" value="1"/>
</dbReference>
<dbReference type="InterPro" id="IPR045749">
    <property type="entry name" value="DUF6090"/>
</dbReference>
<dbReference type="RefSeq" id="WP_289726027.1">
    <property type="nucleotide sequence ID" value="NZ_JAUDUY010000012.1"/>
</dbReference>
<keyword evidence="3" id="KW-1185">Reference proteome</keyword>
<sequence>MLRFFRQIRQRLITDNNFSKYLLYAVGEILLVVIGILIALQVDNWNQDRQTSNTEIEYLIRLHSDLANDTAYYNRRIKYADKVIADHKNALLISYAEISSSRDFFESFNKLDWSSEALSIRDNTFSEMNNAGLINIIRNDELKTEILEFYRQVDVAEKHFEEFNNTTIQFMSHFFIQSKAQKHFFAYEGDWSPWTIEMLEDSDDWQWINDRTSESFKSFELSLGFYSGKHGVFKEYLVDLRNKSTLLLIDIENEFRNRSIQVPEPSIKPIFVLD</sequence>
<keyword evidence="1" id="KW-0812">Transmembrane</keyword>
<reference evidence="2" key="1">
    <citation type="submission" date="2023-06" db="EMBL/GenBank/DDBJ databases">
        <title>Robiginitalea aurantiacus sp. nov. and Algoriphagus sediminis sp. nov., isolated from coastal sediment.</title>
        <authorList>
            <person name="Zhou Z.Y."/>
            <person name="An J."/>
            <person name="Jia Y.W."/>
            <person name="Du Z.J."/>
        </authorList>
    </citation>
    <scope>NUCLEOTIDE SEQUENCE</scope>
    <source>
        <strain evidence="2">M39</strain>
    </source>
</reference>
<gene>
    <name evidence="2" type="ORF">QU605_14390</name>
</gene>
<evidence type="ECO:0000313" key="2">
    <source>
        <dbReference type="EMBL" id="MDM9632663.1"/>
    </source>
</evidence>
<proteinExistence type="predicted"/>
<feature type="transmembrane region" description="Helical" evidence="1">
    <location>
        <begin position="21"/>
        <end position="42"/>
    </location>
</feature>